<gene>
    <name evidence="8" type="ORF">RC083_09000</name>
</gene>
<feature type="domain" description="TonB-dependent receptor plug" evidence="7">
    <location>
        <begin position="57"/>
        <end position="159"/>
    </location>
</feature>
<dbReference type="Gene3D" id="2.40.170.20">
    <property type="entry name" value="TonB-dependent receptor, beta-barrel domain"/>
    <property type="match status" value="1"/>
</dbReference>
<evidence type="ECO:0000256" key="1">
    <source>
        <dbReference type="ARBA" id="ARBA00004442"/>
    </source>
</evidence>
<keyword evidence="9" id="KW-1185">Reference proteome</keyword>
<protein>
    <submittedName>
        <fullName evidence="8">TonB-dependent receptor</fullName>
    </submittedName>
</protein>
<dbReference type="NCBIfam" id="TIGR01782">
    <property type="entry name" value="TonB-Xanth-Caul"/>
    <property type="match status" value="1"/>
</dbReference>
<dbReference type="SUPFAM" id="SSF56935">
    <property type="entry name" value="Porins"/>
    <property type="match status" value="1"/>
</dbReference>
<dbReference type="PANTHER" id="PTHR40980:SF3">
    <property type="entry name" value="TONB-DEPENDENT RECEPTOR-LIKE BETA-BARREL DOMAIN-CONTAINING PROTEIN"/>
    <property type="match status" value="1"/>
</dbReference>
<dbReference type="InterPro" id="IPR000531">
    <property type="entry name" value="Beta-barrel_TonB"/>
</dbReference>
<dbReference type="EMBL" id="JAVIFY010000005">
    <property type="protein sequence ID" value="MDQ9091727.1"/>
    <property type="molecule type" value="Genomic_DNA"/>
</dbReference>
<keyword evidence="3" id="KW-0998">Cell outer membrane</keyword>
<keyword evidence="2 4" id="KW-0472">Membrane</keyword>
<keyword evidence="4" id="KW-0798">TonB box</keyword>
<dbReference type="InterPro" id="IPR036942">
    <property type="entry name" value="Beta-barrel_TonB_sf"/>
</dbReference>
<evidence type="ECO:0000259" key="6">
    <source>
        <dbReference type="Pfam" id="PF00593"/>
    </source>
</evidence>
<dbReference type="Pfam" id="PF00593">
    <property type="entry name" value="TonB_dep_Rec_b-barrel"/>
    <property type="match status" value="1"/>
</dbReference>
<dbReference type="PANTHER" id="PTHR40980">
    <property type="entry name" value="PLUG DOMAIN-CONTAINING PROTEIN"/>
    <property type="match status" value="1"/>
</dbReference>
<evidence type="ECO:0000256" key="2">
    <source>
        <dbReference type="ARBA" id="ARBA00023136"/>
    </source>
</evidence>
<dbReference type="RefSeq" id="WP_138554143.1">
    <property type="nucleotide sequence ID" value="NZ_JAVIFY010000005.1"/>
</dbReference>
<accession>A0ABU1BBU1</accession>
<dbReference type="InterPro" id="IPR010104">
    <property type="entry name" value="TonB_rcpt_bac"/>
</dbReference>
<feature type="chain" id="PRO_5046038903" evidence="5">
    <location>
        <begin position="31"/>
        <end position="1004"/>
    </location>
</feature>
<organism evidence="8 9">
    <name type="scientific">Pseudoalteromonas haloplanktis</name>
    <name type="common">Alteromonas haloplanktis</name>
    <dbReference type="NCBI Taxonomy" id="228"/>
    <lineage>
        <taxon>Bacteria</taxon>
        <taxon>Pseudomonadati</taxon>
        <taxon>Pseudomonadota</taxon>
        <taxon>Gammaproteobacteria</taxon>
        <taxon>Alteromonadales</taxon>
        <taxon>Pseudoalteromonadaceae</taxon>
        <taxon>Pseudoalteromonas</taxon>
    </lineage>
</organism>
<evidence type="ECO:0000256" key="3">
    <source>
        <dbReference type="ARBA" id="ARBA00023237"/>
    </source>
</evidence>
<feature type="domain" description="TonB-dependent receptor-like beta-barrel" evidence="6">
    <location>
        <begin position="491"/>
        <end position="971"/>
    </location>
</feature>
<reference evidence="8 9" key="1">
    <citation type="submission" date="2023-08" db="EMBL/GenBank/DDBJ databases">
        <title>Pseudoalteromonas haloplanktis LL1 genome.</title>
        <authorList>
            <person name="Wu S."/>
        </authorList>
    </citation>
    <scope>NUCLEOTIDE SEQUENCE [LARGE SCALE GENOMIC DNA]</scope>
    <source>
        <strain evidence="8 9">LL1</strain>
    </source>
</reference>
<dbReference type="InterPro" id="IPR012910">
    <property type="entry name" value="Plug_dom"/>
</dbReference>
<evidence type="ECO:0000256" key="5">
    <source>
        <dbReference type="SAM" id="SignalP"/>
    </source>
</evidence>
<name>A0ABU1BBU1_PSEHA</name>
<dbReference type="Gene3D" id="2.170.130.10">
    <property type="entry name" value="TonB-dependent receptor, plug domain"/>
    <property type="match status" value="1"/>
</dbReference>
<comment type="similarity">
    <text evidence="4">Belongs to the TonB-dependent receptor family.</text>
</comment>
<dbReference type="Pfam" id="PF07715">
    <property type="entry name" value="Plug"/>
    <property type="match status" value="1"/>
</dbReference>
<proteinExistence type="inferred from homology"/>
<feature type="signal peptide" evidence="5">
    <location>
        <begin position="1"/>
        <end position="30"/>
    </location>
</feature>
<sequence>MSGRYFKQSLIATSIASVLLSGVAPLTANAAEAKDDVEVIEVRGIRGSTVAAINTKRFAASQVDGIAAEDIGKLPDVTIADSLQRITGVQIERVAGEGGPIAIRGLPQVDTTLNGEVFLSATTIDSSGADFGDLPSQLFSGVDVYKSATSSNSAAGIAGSVNLKTRRPFDMDEGWVVSGGAEITRGSISDETDPNINGLLSYNNGKVGFLFSAVTSEANLASDYNGYNDTSENGGLGWTENNHTWGEQPAEGGEVYNIIPHGFTAFNKTEERKRDAVQFSFQADLGEGFELTADYFYTKQDRFNARRGFNHNSRWQTYANYAYATNSTGDTFTDADGNPWQGVDAFKMRPYRMQSFTQANGNEEKSQNFNLELNYDNGGALTGQVRATFARATAKMRHGYGEGDILSIDQGSLVTGPGGLNPAEFCNNGEAIIGDQGGCNALYSQGIESNDFFITYDAAGTHPAFGGFDQMVNGGKGMRSVADYMADLDSYHVGAFSSEGNTDDEGEINTFSTKWNYALEDNPFITSVDFGLRYSERKVDHDQFTYTSEFGDGCDIAQWKAVDQQYNGAAEGDPCYQEQGTGEMVNGTWTPYTLLPPTRLDQHASVSWQTNFGGVTGIPGVWSIDPDNFRDPRQFHEDVFGNVARTENGGSTYDVALDELSYFLQANFEYEALSGNIGMKVVETNLYVKQNLVGPNLPHSGLGPDIGDTVTDRSYTDYLPSVNLAYSATDDIILRASWSKNMQPLNLDQWGAGKTVGSVFDDSCGCMRVVNGTLNGNPALDPWRSENYSLSAEWYMGEASMMYVATYDIEIESFTESSTVMIDEPDSDGVSRGPWPFTANVQGNGGGVTGYEIGTKLAFGDVFETNSFIDNFGIDANYTYSDSSQDTKDVHGNDLPFVGMSKDTYNFVLWYEQDAFSTRLAYNFRSPRLITQGSASTGGQSLYQDDYAQLDLNVSYHFDENITVYINGSNITEEIQQTYVEFSGQKAFQNVYEARWTLGTRITF</sequence>
<keyword evidence="8" id="KW-0675">Receptor</keyword>
<comment type="caution">
    <text evidence="8">The sequence shown here is derived from an EMBL/GenBank/DDBJ whole genome shotgun (WGS) entry which is preliminary data.</text>
</comment>
<comment type="subcellular location">
    <subcellularLocation>
        <location evidence="1 4">Cell outer membrane</location>
    </subcellularLocation>
</comment>
<evidence type="ECO:0000259" key="7">
    <source>
        <dbReference type="Pfam" id="PF07715"/>
    </source>
</evidence>
<keyword evidence="5" id="KW-0732">Signal</keyword>
<evidence type="ECO:0000256" key="4">
    <source>
        <dbReference type="RuleBase" id="RU003357"/>
    </source>
</evidence>
<dbReference type="InterPro" id="IPR037066">
    <property type="entry name" value="Plug_dom_sf"/>
</dbReference>
<dbReference type="Proteomes" id="UP001226574">
    <property type="component" value="Unassembled WGS sequence"/>
</dbReference>
<evidence type="ECO:0000313" key="8">
    <source>
        <dbReference type="EMBL" id="MDQ9091727.1"/>
    </source>
</evidence>
<evidence type="ECO:0000313" key="9">
    <source>
        <dbReference type="Proteomes" id="UP001226574"/>
    </source>
</evidence>